<dbReference type="SUPFAM" id="SSF53098">
    <property type="entry name" value="Ribonuclease H-like"/>
    <property type="match status" value="1"/>
</dbReference>
<dbReference type="RefSeq" id="WP_301130999.1">
    <property type="nucleotide sequence ID" value="NZ_JAUHPW010000001.1"/>
</dbReference>
<dbReference type="SMART" id="SM00479">
    <property type="entry name" value="EXOIII"/>
    <property type="match status" value="1"/>
</dbReference>
<dbReference type="CDD" id="cd10434">
    <property type="entry name" value="GIY-YIG_UvrC_Cho"/>
    <property type="match status" value="1"/>
</dbReference>
<keyword evidence="4" id="KW-1185">Reference proteome</keyword>
<dbReference type="InterPro" id="IPR035901">
    <property type="entry name" value="GIY-YIG_endonuc_sf"/>
</dbReference>
<dbReference type="CDD" id="cd06127">
    <property type="entry name" value="DEDDh"/>
    <property type="match status" value="1"/>
</dbReference>
<dbReference type="InterPro" id="IPR013520">
    <property type="entry name" value="Ribonucl_H"/>
</dbReference>
<dbReference type="PROSITE" id="PS50164">
    <property type="entry name" value="GIY_YIG"/>
    <property type="match status" value="1"/>
</dbReference>
<proteinExistence type="predicted"/>
<feature type="domain" description="GIY-YIG" evidence="2">
    <location>
        <begin position="229"/>
        <end position="307"/>
    </location>
</feature>
<dbReference type="Gene3D" id="3.30.420.10">
    <property type="entry name" value="Ribonuclease H-like superfamily/Ribonuclease H"/>
    <property type="match status" value="1"/>
</dbReference>
<dbReference type="NCBIfam" id="NF005907">
    <property type="entry name" value="PRK07883.1-5"/>
    <property type="match status" value="1"/>
</dbReference>
<dbReference type="Gene3D" id="3.40.1440.10">
    <property type="entry name" value="GIY-YIG endonuclease"/>
    <property type="match status" value="1"/>
</dbReference>
<keyword evidence="3" id="KW-0540">Nuclease</keyword>
<dbReference type="PROSITE" id="PS50151">
    <property type="entry name" value="UVR"/>
    <property type="match status" value="1"/>
</dbReference>
<protein>
    <submittedName>
        <fullName evidence="3">DEDD exonuclease domain-containing protein</fullName>
    </submittedName>
</protein>
<organism evidence="3 4">
    <name type="scientific">Demequina litoralis</name>
    <dbReference type="NCBI Taxonomy" id="3051660"/>
    <lineage>
        <taxon>Bacteria</taxon>
        <taxon>Bacillati</taxon>
        <taxon>Actinomycetota</taxon>
        <taxon>Actinomycetes</taxon>
        <taxon>Micrococcales</taxon>
        <taxon>Demequinaceae</taxon>
        <taxon>Demequina</taxon>
    </lineage>
</organism>
<reference evidence="3" key="1">
    <citation type="submission" date="2023-06" db="EMBL/GenBank/DDBJ databases">
        <title>Sysu t00192.</title>
        <authorList>
            <person name="Gao L."/>
            <person name="Fang B.-Z."/>
            <person name="Li W.-J."/>
        </authorList>
    </citation>
    <scope>NUCLEOTIDE SEQUENCE</scope>
    <source>
        <strain evidence="3">SYSU T00192</strain>
    </source>
</reference>
<dbReference type="GO" id="GO:0004527">
    <property type="term" value="F:exonuclease activity"/>
    <property type="evidence" value="ECO:0007669"/>
    <property type="project" value="UniProtKB-KW"/>
</dbReference>
<gene>
    <name evidence="3" type="ORF">QQX09_01880</name>
</gene>
<dbReference type="Pfam" id="PF01541">
    <property type="entry name" value="GIY-YIG"/>
    <property type="match status" value="1"/>
</dbReference>
<dbReference type="NCBIfam" id="NF005905">
    <property type="entry name" value="PRK07883.1-3"/>
    <property type="match status" value="1"/>
</dbReference>
<sequence>MTGPSSTVEQLLHQQRSFEDVGEPLHRTTFVVVDLETTGTSPGTARITEIGAVKTRGGEVVGEFQTLVDPGMPIPPMIVALTGITDAMLVAAPRIETVLPSFLEFLGDAVLVAHNAPFDTGFLRAACKEHGYRWPGNQVVDTVTLARRATTKEEAPNKKLSTLARVFGTVVEPNHRALEDARATSEILHKMLERIAAFGITHREDLDALRNPMPEAIRKKASMAEGVPAKPGVYTFRGPRGERLYVGTSKNLRARVKSYFTTGEQRRSIREMLELAVGVDTIVCATELEANVREVRLIAEHRPRYNRRSSRPERTPWVRLTDERYPRLVVSRSVAGPEGALGPMRSGSDARLAIEVLQGALGVRTCTTRLPITPRANARACLLKDLGACAAPCVRGAESGYDATASSARDALREDPTPVVSALERQIGERAEALDYERAAELRDGVSAVIDGAMRAQRLASLARCAIVAVRRVGEGWDVAAFRAGAMVGTERVTEGVWDAADRLRARTTDLGLEEEVLVEERELVSRWIETPGTRLLYVDGEWSSPVAGAGRHARWVAARRADREARPVIRGAQG</sequence>
<dbReference type="SUPFAM" id="SSF82771">
    <property type="entry name" value="GIY-YIG endonuclease"/>
    <property type="match status" value="1"/>
</dbReference>
<dbReference type="Pfam" id="PF00929">
    <property type="entry name" value="RNase_T"/>
    <property type="match status" value="1"/>
</dbReference>
<accession>A0ABT8G628</accession>
<dbReference type="InterPro" id="IPR050066">
    <property type="entry name" value="UvrABC_protein_C"/>
</dbReference>
<dbReference type="InterPro" id="IPR001943">
    <property type="entry name" value="UVR_dom"/>
</dbReference>
<feature type="domain" description="UVR" evidence="1">
    <location>
        <begin position="417"/>
        <end position="452"/>
    </location>
</feature>
<comment type="caution">
    <text evidence="3">The sequence shown here is derived from an EMBL/GenBank/DDBJ whole genome shotgun (WGS) entry which is preliminary data.</text>
</comment>
<evidence type="ECO:0000313" key="4">
    <source>
        <dbReference type="Proteomes" id="UP001172728"/>
    </source>
</evidence>
<evidence type="ECO:0000313" key="3">
    <source>
        <dbReference type="EMBL" id="MDN4474596.1"/>
    </source>
</evidence>
<dbReference type="SUPFAM" id="SSF46600">
    <property type="entry name" value="C-terminal UvrC-binding domain of UvrB"/>
    <property type="match status" value="1"/>
</dbReference>
<evidence type="ECO:0000259" key="1">
    <source>
        <dbReference type="PROSITE" id="PS50151"/>
    </source>
</evidence>
<evidence type="ECO:0000259" key="2">
    <source>
        <dbReference type="PROSITE" id="PS50164"/>
    </source>
</evidence>
<dbReference type="InterPro" id="IPR036876">
    <property type="entry name" value="UVR_dom_sf"/>
</dbReference>
<dbReference type="SMART" id="SM00465">
    <property type="entry name" value="GIYc"/>
    <property type="match status" value="1"/>
</dbReference>
<keyword evidence="3" id="KW-0269">Exonuclease</keyword>
<dbReference type="InterPro" id="IPR012337">
    <property type="entry name" value="RNaseH-like_sf"/>
</dbReference>
<dbReference type="NCBIfam" id="TIGR00573">
    <property type="entry name" value="dnaq"/>
    <property type="match status" value="1"/>
</dbReference>
<dbReference type="InterPro" id="IPR047296">
    <property type="entry name" value="GIY-YIG_UvrC_Cho"/>
</dbReference>
<dbReference type="InterPro" id="IPR006054">
    <property type="entry name" value="DnaQ"/>
</dbReference>
<dbReference type="InterPro" id="IPR000305">
    <property type="entry name" value="GIY-YIG_endonuc"/>
</dbReference>
<dbReference type="Proteomes" id="UP001172728">
    <property type="component" value="Unassembled WGS sequence"/>
</dbReference>
<dbReference type="EMBL" id="JAUHPW010000001">
    <property type="protein sequence ID" value="MDN4474596.1"/>
    <property type="molecule type" value="Genomic_DNA"/>
</dbReference>
<dbReference type="PANTHER" id="PTHR30562:SF1">
    <property type="entry name" value="UVRABC SYSTEM PROTEIN C"/>
    <property type="match status" value="1"/>
</dbReference>
<dbReference type="InterPro" id="IPR036397">
    <property type="entry name" value="RNaseH_sf"/>
</dbReference>
<dbReference type="PANTHER" id="PTHR30562">
    <property type="entry name" value="UVRC/OXIDOREDUCTASE"/>
    <property type="match status" value="1"/>
</dbReference>
<keyword evidence="3" id="KW-0378">Hydrolase</keyword>
<name>A0ABT8G628_9MICO</name>